<dbReference type="GO" id="GO:0016746">
    <property type="term" value="F:acyltransferase activity"/>
    <property type="evidence" value="ECO:0007669"/>
    <property type="project" value="UniProtKB-KW"/>
</dbReference>
<dbReference type="STRING" id="56857.A0A200PUT3"/>
<dbReference type="InterPro" id="IPR023213">
    <property type="entry name" value="CAT-like_dom_sf"/>
</dbReference>
<dbReference type="InParanoid" id="A0A200PUT3"/>
<sequence>MKVEVVSRETIKPSSPTPHHLRTFNLSFLDQIAPPTIDGDHNENYKSRRCDVMKKSLSESLTRFYPLAGRIKDDDDSSVDCNDDGVDYLEAKVTNGGGLSQFIQDPDVNVQRRFLPFQPFDIDPSDEATSKVLLAVQVSIFDDSAGGIVIGMCISHRLADASSLSTFINDWAATARGATDEQINKGPCFELPTLFPKVDLMGYTPPRGINKKERQIVTKRFVFEASKKAELKKRSIINVANTTNNINGGCDNILEYPTRVEAVSAFIWKCFVELDQAKEGVAAAPSPRVYSVTHAVNTRKRMIPPLPTNAFGNMYSPAYALLLVNTEGEKDHPYPNLVEKIREAIKKIDGEHVKNLQSTDVYLNYYLEQMKNIVSSGQMSTVILHFSSWCGFPIYEADFGWGKPAWAATAPLPLDSVVVLMDTRSGGGIEAWVNLTKEDMAEFERDQELLALVS</sequence>
<comment type="caution">
    <text evidence="4">The sequence shown here is derived from an EMBL/GenBank/DDBJ whole genome shotgun (WGS) entry which is preliminary data.</text>
</comment>
<dbReference type="EMBL" id="MVGT01004034">
    <property type="protein sequence ID" value="OVA01967.1"/>
    <property type="molecule type" value="Genomic_DNA"/>
</dbReference>
<proteinExistence type="inferred from homology"/>
<keyword evidence="5" id="KW-1185">Reference proteome</keyword>
<name>A0A200PUT3_MACCD</name>
<protein>
    <submittedName>
        <fullName evidence="4">Transferase</fullName>
    </submittedName>
</protein>
<evidence type="ECO:0000256" key="1">
    <source>
        <dbReference type="ARBA" id="ARBA00009861"/>
    </source>
</evidence>
<dbReference type="Gene3D" id="3.30.559.10">
    <property type="entry name" value="Chloramphenicol acetyltransferase-like domain"/>
    <property type="match status" value="2"/>
</dbReference>
<comment type="similarity">
    <text evidence="1">Belongs to the plant acyltransferase family.</text>
</comment>
<dbReference type="Proteomes" id="UP000195402">
    <property type="component" value="Unassembled WGS sequence"/>
</dbReference>
<dbReference type="PANTHER" id="PTHR31623:SF17">
    <property type="entry name" value="F21J9.9"/>
    <property type="match status" value="1"/>
</dbReference>
<evidence type="ECO:0000256" key="3">
    <source>
        <dbReference type="ARBA" id="ARBA00023315"/>
    </source>
</evidence>
<evidence type="ECO:0000313" key="4">
    <source>
        <dbReference type="EMBL" id="OVA01967.1"/>
    </source>
</evidence>
<keyword evidence="3" id="KW-0012">Acyltransferase</keyword>
<dbReference type="OrthoDB" id="894625at2759"/>
<dbReference type="PANTHER" id="PTHR31623">
    <property type="entry name" value="F21J9.9"/>
    <property type="match status" value="1"/>
</dbReference>
<keyword evidence="2 4" id="KW-0808">Transferase</keyword>
<reference evidence="4 5" key="1">
    <citation type="journal article" date="2017" name="Mol. Plant">
        <title>The Genome of Medicinal Plant Macleaya cordata Provides New Insights into Benzylisoquinoline Alkaloids Metabolism.</title>
        <authorList>
            <person name="Liu X."/>
            <person name="Liu Y."/>
            <person name="Huang P."/>
            <person name="Ma Y."/>
            <person name="Qing Z."/>
            <person name="Tang Q."/>
            <person name="Cao H."/>
            <person name="Cheng P."/>
            <person name="Zheng Y."/>
            <person name="Yuan Z."/>
            <person name="Zhou Y."/>
            <person name="Liu J."/>
            <person name="Tang Z."/>
            <person name="Zhuo Y."/>
            <person name="Zhang Y."/>
            <person name="Yu L."/>
            <person name="Huang J."/>
            <person name="Yang P."/>
            <person name="Peng Q."/>
            <person name="Zhang J."/>
            <person name="Jiang W."/>
            <person name="Zhang Z."/>
            <person name="Lin K."/>
            <person name="Ro D.K."/>
            <person name="Chen X."/>
            <person name="Xiong X."/>
            <person name="Shang Y."/>
            <person name="Huang S."/>
            <person name="Zeng J."/>
        </authorList>
    </citation>
    <scope>NUCLEOTIDE SEQUENCE [LARGE SCALE GENOMIC DNA]</scope>
    <source>
        <strain evidence="5">cv. BLH2017</strain>
        <tissue evidence="4">Root</tissue>
    </source>
</reference>
<dbReference type="Pfam" id="PF02458">
    <property type="entry name" value="Transferase"/>
    <property type="match status" value="1"/>
</dbReference>
<gene>
    <name evidence="4" type="ORF">BVC80_1479g1</name>
</gene>
<evidence type="ECO:0000256" key="2">
    <source>
        <dbReference type="ARBA" id="ARBA00022679"/>
    </source>
</evidence>
<dbReference type="OMA" id="MYISSIY"/>
<organism evidence="4 5">
    <name type="scientific">Macleaya cordata</name>
    <name type="common">Five-seeded plume-poppy</name>
    <name type="synonym">Bocconia cordata</name>
    <dbReference type="NCBI Taxonomy" id="56857"/>
    <lineage>
        <taxon>Eukaryota</taxon>
        <taxon>Viridiplantae</taxon>
        <taxon>Streptophyta</taxon>
        <taxon>Embryophyta</taxon>
        <taxon>Tracheophyta</taxon>
        <taxon>Spermatophyta</taxon>
        <taxon>Magnoliopsida</taxon>
        <taxon>Ranunculales</taxon>
        <taxon>Papaveraceae</taxon>
        <taxon>Papaveroideae</taxon>
        <taxon>Macleaya</taxon>
    </lineage>
</organism>
<dbReference type="AlphaFoldDB" id="A0A200PUT3"/>
<evidence type="ECO:0000313" key="5">
    <source>
        <dbReference type="Proteomes" id="UP000195402"/>
    </source>
</evidence>
<accession>A0A200PUT3</accession>